<dbReference type="EMBL" id="AWQQ01000148">
    <property type="protein sequence ID" value="PHJ36802.1"/>
    <property type="molecule type" value="Genomic_DNA"/>
</dbReference>
<accession>A0A2C6MB55</accession>
<comment type="caution">
    <text evidence="1">The sequence shown here is derived from an EMBL/GenBank/DDBJ whole genome shotgun (WGS) entry which is preliminary data.</text>
</comment>
<proteinExistence type="predicted"/>
<keyword evidence="2" id="KW-1185">Reference proteome</keyword>
<organism evidence="1 2">
    <name type="scientific">Desulforamulus profundi</name>
    <dbReference type="NCBI Taxonomy" id="1383067"/>
    <lineage>
        <taxon>Bacteria</taxon>
        <taxon>Bacillati</taxon>
        <taxon>Bacillota</taxon>
        <taxon>Clostridia</taxon>
        <taxon>Eubacteriales</taxon>
        <taxon>Peptococcaceae</taxon>
        <taxon>Desulforamulus</taxon>
    </lineage>
</organism>
<sequence length="51" mass="5412">MKEDIREAVKQIYARAITQKSSCCGSDGTGCCGGEPLSQATSIITGNLYQQ</sequence>
<dbReference type="Proteomes" id="UP000222564">
    <property type="component" value="Unassembled WGS sequence"/>
</dbReference>
<dbReference type="AlphaFoldDB" id="A0A2C6MB55"/>
<evidence type="ECO:0008006" key="3">
    <source>
        <dbReference type="Google" id="ProtNLM"/>
    </source>
</evidence>
<reference evidence="1 2" key="1">
    <citation type="submission" date="2013-09" db="EMBL/GenBank/DDBJ databases">
        <title>Biodegradation of hydrocarbons in the deep terrestrial subsurface : characterization of a microbial consortium composed of two Desulfotomaculum species originating from a deep geological formation.</title>
        <authorList>
            <person name="Aullo T."/>
            <person name="Berlendis S."/>
            <person name="Lascourreges J.-F."/>
            <person name="Dessort D."/>
            <person name="Saint-Laurent S."/>
            <person name="Schraauwers B."/>
            <person name="Mas J."/>
            <person name="Magot M."/>
            <person name="Ranchou-Peyruse A."/>
        </authorList>
    </citation>
    <scope>NUCLEOTIDE SEQUENCE [LARGE SCALE GENOMIC DNA]</scope>
    <source>
        <strain evidence="1 2">Bs107</strain>
    </source>
</reference>
<protein>
    <recommendedName>
        <fullName evidence="3">Arsenite S-adenosylmethyltransferase</fullName>
    </recommendedName>
</protein>
<dbReference type="RefSeq" id="WP_180261180.1">
    <property type="nucleotide sequence ID" value="NZ_AWQQ01000148.1"/>
</dbReference>
<evidence type="ECO:0000313" key="2">
    <source>
        <dbReference type="Proteomes" id="UP000222564"/>
    </source>
</evidence>
<gene>
    <name evidence="1" type="ORF">P378_20330</name>
</gene>
<evidence type="ECO:0000313" key="1">
    <source>
        <dbReference type="EMBL" id="PHJ36802.1"/>
    </source>
</evidence>
<name>A0A2C6MB55_9FIRM</name>